<evidence type="ECO:0000256" key="2">
    <source>
        <dbReference type="ARBA" id="ARBA00023012"/>
    </source>
</evidence>
<dbReference type="GO" id="GO:0000160">
    <property type="term" value="P:phosphorelay signal transduction system"/>
    <property type="evidence" value="ECO:0007669"/>
    <property type="project" value="UniProtKB-KW"/>
</dbReference>
<name>A0A975BMR7_9BACT</name>
<dbReference type="RefSeq" id="WP_207682983.1">
    <property type="nucleotide sequence ID" value="NZ_CP061800.1"/>
</dbReference>
<evidence type="ECO:0000313" key="6">
    <source>
        <dbReference type="Proteomes" id="UP000663722"/>
    </source>
</evidence>
<dbReference type="PANTHER" id="PTHR44591:SF14">
    <property type="entry name" value="PROTEIN PILG"/>
    <property type="match status" value="1"/>
</dbReference>
<keyword evidence="2" id="KW-0902">Two-component regulatory system</keyword>
<sequence>MKKVLIVDDAAFARSIQKQIIASVGYEVTEAGNGAEALEVFKTEKPDLVTLDLLMPDMDGMDVLKSILEEDPDAKAIICSTDKQKFRQEEAKETGALGFVAKPVDPEKLLEMIKNILDDS</sequence>
<proteinExistence type="predicted"/>
<keyword evidence="1 3" id="KW-0597">Phosphoprotein</keyword>
<reference evidence="5" key="1">
    <citation type="journal article" date="2021" name="Microb. Physiol.">
        <title>Proteogenomic Insights into the Physiology of Marine, Sulfate-Reducing, Filamentous Desulfonema limicola and Desulfonema magnum.</title>
        <authorList>
            <person name="Schnaars V."/>
            <person name="Wohlbrand L."/>
            <person name="Scheve S."/>
            <person name="Hinrichs C."/>
            <person name="Reinhardt R."/>
            <person name="Rabus R."/>
        </authorList>
    </citation>
    <scope>NUCLEOTIDE SEQUENCE</scope>
    <source>
        <strain evidence="5">4be13</strain>
    </source>
</reference>
<dbReference type="EMBL" id="CP061800">
    <property type="protein sequence ID" value="QTA88038.1"/>
    <property type="molecule type" value="Genomic_DNA"/>
</dbReference>
<dbReference type="SMART" id="SM00448">
    <property type="entry name" value="REC"/>
    <property type="match status" value="1"/>
</dbReference>
<dbReference type="PROSITE" id="PS50110">
    <property type="entry name" value="RESPONSE_REGULATORY"/>
    <property type="match status" value="1"/>
</dbReference>
<evidence type="ECO:0000259" key="4">
    <source>
        <dbReference type="PROSITE" id="PS50110"/>
    </source>
</evidence>
<dbReference type="PANTHER" id="PTHR44591">
    <property type="entry name" value="STRESS RESPONSE REGULATOR PROTEIN 1"/>
    <property type="match status" value="1"/>
</dbReference>
<protein>
    <submittedName>
        <fullName evidence="5">Two component system response regulator</fullName>
    </submittedName>
</protein>
<dbReference type="KEGG" id="dmm:dnm_040780"/>
<evidence type="ECO:0000256" key="3">
    <source>
        <dbReference type="PROSITE-ProRule" id="PRU00169"/>
    </source>
</evidence>
<organism evidence="5 6">
    <name type="scientific">Desulfonema magnum</name>
    <dbReference type="NCBI Taxonomy" id="45655"/>
    <lineage>
        <taxon>Bacteria</taxon>
        <taxon>Pseudomonadati</taxon>
        <taxon>Thermodesulfobacteriota</taxon>
        <taxon>Desulfobacteria</taxon>
        <taxon>Desulfobacterales</taxon>
        <taxon>Desulfococcaceae</taxon>
        <taxon>Desulfonema</taxon>
    </lineage>
</organism>
<accession>A0A975BMR7</accession>
<dbReference type="InterPro" id="IPR011006">
    <property type="entry name" value="CheY-like_superfamily"/>
</dbReference>
<keyword evidence="6" id="KW-1185">Reference proteome</keyword>
<evidence type="ECO:0000256" key="1">
    <source>
        <dbReference type="ARBA" id="ARBA00022553"/>
    </source>
</evidence>
<feature type="modified residue" description="4-aspartylphosphate" evidence="3">
    <location>
        <position position="52"/>
    </location>
</feature>
<dbReference type="InterPro" id="IPR001789">
    <property type="entry name" value="Sig_transdc_resp-reg_receiver"/>
</dbReference>
<dbReference type="Gene3D" id="3.40.50.2300">
    <property type="match status" value="1"/>
</dbReference>
<feature type="domain" description="Response regulatory" evidence="4">
    <location>
        <begin position="3"/>
        <end position="117"/>
    </location>
</feature>
<dbReference type="AlphaFoldDB" id="A0A975BMR7"/>
<gene>
    <name evidence="5" type="ORF">dnm_040780</name>
</gene>
<dbReference type="Proteomes" id="UP000663722">
    <property type="component" value="Chromosome"/>
</dbReference>
<dbReference type="InterPro" id="IPR050595">
    <property type="entry name" value="Bact_response_regulator"/>
</dbReference>
<evidence type="ECO:0000313" key="5">
    <source>
        <dbReference type="EMBL" id="QTA88038.1"/>
    </source>
</evidence>
<dbReference type="SUPFAM" id="SSF52172">
    <property type="entry name" value="CheY-like"/>
    <property type="match status" value="1"/>
</dbReference>
<dbReference type="Pfam" id="PF00072">
    <property type="entry name" value="Response_reg"/>
    <property type="match status" value="1"/>
</dbReference>